<organism evidence="1 2">
    <name type="scientific">Bauhinia variegata</name>
    <name type="common">Purple orchid tree</name>
    <name type="synonym">Phanera variegata</name>
    <dbReference type="NCBI Taxonomy" id="167791"/>
    <lineage>
        <taxon>Eukaryota</taxon>
        <taxon>Viridiplantae</taxon>
        <taxon>Streptophyta</taxon>
        <taxon>Embryophyta</taxon>
        <taxon>Tracheophyta</taxon>
        <taxon>Spermatophyta</taxon>
        <taxon>Magnoliopsida</taxon>
        <taxon>eudicotyledons</taxon>
        <taxon>Gunneridae</taxon>
        <taxon>Pentapetalae</taxon>
        <taxon>rosids</taxon>
        <taxon>fabids</taxon>
        <taxon>Fabales</taxon>
        <taxon>Fabaceae</taxon>
        <taxon>Cercidoideae</taxon>
        <taxon>Cercideae</taxon>
        <taxon>Bauhiniinae</taxon>
        <taxon>Bauhinia</taxon>
    </lineage>
</organism>
<reference evidence="1 2" key="1">
    <citation type="journal article" date="2022" name="DNA Res.">
        <title>Chromosomal-level genome assembly of the orchid tree Bauhinia variegata (Leguminosae; Cercidoideae) supports the allotetraploid origin hypothesis of Bauhinia.</title>
        <authorList>
            <person name="Zhong Y."/>
            <person name="Chen Y."/>
            <person name="Zheng D."/>
            <person name="Pang J."/>
            <person name="Liu Y."/>
            <person name="Luo S."/>
            <person name="Meng S."/>
            <person name="Qian L."/>
            <person name="Wei D."/>
            <person name="Dai S."/>
            <person name="Zhou R."/>
        </authorList>
    </citation>
    <scope>NUCLEOTIDE SEQUENCE [LARGE SCALE GENOMIC DNA]</scope>
    <source>
        <strain evidence="1">BV-YZ2020</strain>
    </source>
</reference>
<comment type="caution">
    <text evidence="1">The sequence shown here is derived from an EMBL/GenBank/DDBJ whole genome shotgun (WGS) entry which is preliminary data.</text>
</comment>
<accession>A0ACB9Q4L6</accession>
<dbReference type="EMBL" id="CM039427">
    <property type="protein sequence ID" value="KAI4355039.1"/>
    <property type="molecule type" value="Genomic_DNA"/>
</dbReference>
<keyword evidence="2" id="KW-1185">Reference proteome</keyword>
<proteinExistence type="predicted"/>
<protein>
    <submittedName>
        <fullName evidence="1">Uncharacterized protein</fullName>
    </submittedName>
</protein>
<name>A0ACB9Q4L6_BAUVA</name>
<sequence length="466" mass="54610">MAQQSHSIRVFFLNKGYQSFSAAKRWVSATPSFIFFFLFLFTSAILIDPSKITSFSLLKTVTKNQRITLNCINGNLTTCPSNYPTTPFKLDMTSTETCPEYFRWIHEDLKPWKNTGITRNMVEAARNISHFRLVILKGKVYVEKHRQVFQTRDVFTIWGILQLLRLYPGEVPDLELFFQCADKTVVNKGSFRGSPPPPVFHYSGRESAFDIVFPDWSFWGWAEIHIGPWEAILEAIQKGNKETKWKNRIPYGFWKGNPRVAYIRKQLCKCNVSGQHDWNARIYDINWKIERKNSYEGTKLEDQCNYRYKIYVEGVSWSHYWPISTQNMCQDIKFAVDWGNNHTDKAQEIGREGSNYIHEKLKMKFVYDYMFHLLQEYARLMRFEPAIPAGAVEVCSESLACSKRRGLRELMQQSMVTKSSAKLPCTLPPPYKPRELREFLQRKESSIKQMEMKNGEYFNSLNNAKH</sequence>
<evidence type="ECO:0000313" key="2">
    <source>
        <dbReference type="Proteomes" id="UP000828941"/>
    </source>
</evidence>
<dbReference type="Proteomes" id="UP000828941">
    <property type="component" value="Chromosome 2"/>
</dbReference>
<evidence type="ECO:0000313" key="1">
    <source>
        <dbReference type="EMBL" id="KAI4355039.1"/>
    </source>
</evidence>
<gene>
    <name evidence="1" type="ORF">L6164_003857</name>
</gene>